<dbReference type="EMBL" id="BARS01040712">
    <property type="protein sequence ID" value="GAG38726.1"/>
    <property type="molecule type" value="Genomic_DNA"/>
</dbReference>
<sequence length="230" mass="25463">LAAKDTIANLFGSFTIFLDRPFQIGDWVIIDGTEGTVEDVGFRSTRIRTFYKSLVTLPNSNVAAATIDNMGKRNYRRINLVLGLTYDTPPERMQAFVEGIRAVLQANPRIWHDSYEVYFNNFGDSSLDVLVYCFLNVPSWSEELRQRHNVLMEFLRLASELGVSFAFPTQSLYVESMPDADATAPAALSNEELTDKVSNFGPGGRMARPAGVRLTHGFDPGTKHGGGDSG</sequence>
<dbReference type="PANTHER" id="PTHR43634:SF2">
    <property type="entry name" value="LOW CONDUCTANCE MECHANOSENSITIVE CHANNEL YNAI"/>
    <property type="match status" value="1"/>
</dbReference>
<keyword evidence="3" id="KW-1003">Cell membrane</keyword>
<dbReference type="InterPro" id="IPR006685">
    <property type="entry name" value="MscS_channel_2nd"/>
</dbReference>
<dbReference type="SUPFAM" id="SSF82689">
    <property type="entry name" value="Mechanosensitive channel protein MscS (YggB), C-terminal domain"/>
    <property type="match status" value="1"/>
</dbReference>
<keyword evidence="4" id="KW-0812">Transmembrane</keyword>
<dbReference type="InterPro" id="IPR011066">
    <property type="entry name" value="MscS_channel_C_sf"/>
</dbReference>
<feature type="region of interest" description="Disordered" evidence="7">
    <location>
        <begin position="211"/>
        <end position="230"/>
    </location>
</feature>
<dbReference type="GO" id="GO:0005886">
    <property type="term" value="C:plasma membrane"/>
    <property type="evidence" value="ECO:0007669"/>
    <property type="project" value="UniProtKB-SubCell"/>
</dbReference>
<gene>
    <name evidence="10" type="ORF">S01H1_62025</name>
</gene>
<accession>X0YPT2</accession>
<dbReference type="InterPro" id="IPR010920">
    <property type="entry name" value="LSM_dom_sf"/>
</dbReference>
<feature type="domain" description="Mechanosensitive ion channel MscS C-terminal" evidence="9">
    <location>
        <begin position="78"/>
        <end position="147"/>
    </location>
</feature>
<comment type="similarity">
    <text evidence="2">Belongs to the MscS (TC 1.A.23) family.</text>
</comment>
<comment type="caution">
    <text evidence="10">The sequence shown here is derived from an EMBL/GenBank/DDBJ whole genome shotgun (WGS) entry which is preliminary data.</text>
</comment>
<evidence type="ECO:0000256" key="4">
    <source>
        <dbReference type="ARBA" id="ARBA00022692"/>
    </source>
</evidence>
<feature type="non-terminal residue" evidence="10">
    <location>
        <position position="1"/>
    </location>
</feature>
<dbReference type="PANTHER" id="PTHR43634">
    <property type="entry name" value="OW CONDUCTANCE MECHANOSENSITIVE CHANNEL"/>
    <property type="match status" value="1"/>
</dbReference>
<dbReference type="InterPro" id="IPR045042">
    <property type="entry name" value="YnaI-like"/>
</dbReference>
<dbReference type="Gene3D" id="2.30.30.60">
    <property type="match status" value="1"/>
</dbReference>
<dbReference type="Pfam" id="PF21082">
    <property type="entry name" value="MS_channel_3rd"/>
    <property type="match status" value="1"/>
</dbReference>
<dbReference type="GO" id="GO:0055085">
    <property type="term" value="P:transmembrane transport"/>
    <property type="evidence" value="ECO:0007669"/>
    <property type="project" value="InterPro"/>
</dbReference>
<comment type="subcellular location">
    <subcellularLocation>
        <location evidence="1">Cell membrane</location>
        <topology evidence="1">Multi-pass membrane protein</topology>
    </subcellularLocation>
</comment>
<feature type="compositionally biased region" description="Basic and acidic residues" evidence="7">
    <location>
        <begin position="221"/>
        <end position="230"/>
    </location>
</feature>
<evidence type="ECO:0000313" key="10">
    <source>
        <dbReference type="EMBL" id="GAG38726.1"/>
    </source>
</evidence>
<name>X0YPT2_9ZZZZ</name>
<evidence type="ECO:0000259" key="8">
    <source>
        <dbReference type="Pfam" id="PF00924"/>
    </source>
</evidence>
<proteinExistence type="inferred from homology"/>
<evidence type="ECO:0000259" key="9">
    <source>
        <dbReference type="Pfam" id="PF21082"/>
    </source>
</evidence>
<dbReference type="Pfam" id="PF00924">
    <property type="entry name" value="MS_channel_2nd"/>
    <property type="match status" value="1"/>
</dbReference>
<dbReference type="SUPFAM" id="SSF50182">
    <property type="entry name" value="Sm-like ribonucleoproteins"/>
    <property type="match status" value="1"/>
</dbReference>
<evidence type="ECO:0000256" key="1">
    <source>
        <dbReference type="ARBA" id="ARBA00004651"/>
    </source>
</evidence>
<organism evidence="10">
    <name type="scientific">marine sediment metagenome</name>
    <dbReference type="NCBI Taxonomy" id="412755"/>
    <lineage>
        <taxon>unclassified sequences</taxon>
        <taxon>metagenomes</taxon>
        <taxon>ecological metagenomes</taxon>
    </lineage>
</organism>
<evidence type="ECO:0000256" key="5">
    <source>
        <dbReference type="ARBA" id="ARBA00022989"/>
    </source>
</evidence>
<feature type="domain" description="Mechanosensitive ion channel MscS" evidence="8">
    <location>
        <begin position="5"/>
        <end position="70"/>
    </location>
</feature>
<evidence type="ECO:0000256" key="7">
    <source>
        <dbReference type="SAM" id="MobiDB-lite"/>
    </source>
</evidence>
<dbReference type="Gene3D" id="3.30.70.100">
    <property type="match status" value="1"/>
</dbReference>
<dbReference type="InterPro" id="IPR049278">
    <property type="entry name" value="MS_channel_C"/>
</dbReference>
<protein>
    <recommendedName>
        <fullName evidence="11">Mechanosensitive ion channel family protein</fullName>
    </recommendedName>
</protein>
<keyword evidence="5" id="KW-1133">Transmembrane helix</keyword>
<keyword evidence="6" id="KW-0472">Membrane</keyword>
<dbReference type="AlphaFoldDB" id="X0YPT2"/>
<dbReference type="InterPro" id="IPR023408">
    <property type="entry name" value="MscS_beta-dom_sf"/>
</dbReference>
<evidence type="ECO:0000256" key="2">
    <source>
        <dbReference type="ARBA" id="ARBA00008017"/>
    </source>
</evidence>
<evidence type="ECO:0000256" key="6">
    <source>
        <dbReference type="ARBA" id="ARBA00023136"/>
    </source>
</evidence>
<evidence type="ECO:0008006" key="11">
    <source>
        <dbReference type="Google" id="ProtNLM"/>
    </source>
</evidence>
<evidence type="ECO:0000256" key="3">
    <source>
        <dbReference type="ARBA" id="ARBA00022475"/>
    </source>
</evidence>
<reference evidence="10" key="1">
    <citation type="journal article" date="2014" name="Front. Microbiol.">
        <title>High frequency of phylogenetically diverse reductive dehalogenase-homologous genes in deep subseafloor sedimentary metagenomes.</title>
        <authorList>
            <person name="Kawai M."/>
            <person name="Futagami T."/>
            <person name="Toyoda A."/>
            <person name="Takaki Y."/>
            <person name="Nishi S."/>
            <person name="Hori S."/>
            <person name="Arai W."/>
            <person name="Tsubouchi T."/>
            <person name="Morono Y."/>
            <person name="Uchiyama I."/>
            <person name="Ito T."/>
            <person name="Fujiyama A."/>
            <person name="Inagaki F."/>
            <person name="Takami H."/>
        </authorList>
    </citation>
    <scope>NUCLEOTIDE SEQUENCE</scope>
    <source>
        <strain evidence="10">Expedition CK06-06</strain>
    </source>
</reference>